<keyword evidence="9" id="KW-1185">Reference proteome</keyword>
<sequence>MELILDIFNYSLTAILIGICGAWIFLIKSMVDSFRFTPYLDKFENTSESSPKISIILPARNEEEFISKCLDSLIDQDYKDYEIIAIDDSSEDNTQKIIFQYAEKYSKVIPVIARPKPEGWMGKNWACMEGYKKATGELLLFTDADTKHVQNVISLAVGHLISFNLDALSAIPKMITFDFWTKITLPMISTFLHSRFSALNVNNPAKKTGYFFGSFFILKKETYENVGMHEGVKHEIIEDGALGKKVKEAGHKMKMVRGDHLIDAVWARDKSTLWNALKRLMIPLYLQNRKIAIGIFVAVAFLLFVPFPIFAVSVSMPVEEVSGKILGISAAVSSLLIYTGAIIETKIGLHLRLIHALFAPLGSLVVVLGFLSGLLQAKRNESIMWRGRNYSMKDHTQSSISI</sequence>
<dbReference type="Proteomes" id="UP000509478">
    <property type="component" value="Chromosome"/>
</dbReference>
<evidence type="ECO:0000256" key="6">
    <source>
        <dbReference type="SAM" id="Phobius"/>
    </source>
</evidence>
<dbReference type="InterPro" id="IPR029044">
    <property type="entry name" value="Nucleotide-diphossugar_trans"/>
</dbReference>
<accession>A0A7D5R5U8</accession>
<evidence type="ECO:0000256" key="2">
    <source>
        <dbReference type="ARBA" id="ARBA00022475"/>
    </source>
</evidence>
<organism evidence="8 9">
    <name type="scientific">Nitrosopumilus ureiphilus</name>
    <dbReference type="NCBI Taxonomy" id="1470067"/>
    <lineage>
        <taxon>Archaea</taxon>
        <taxon>Nitrososphaerota</taxon>
        <taxon>Nitrososphaeria</taxon>
        <taxon>Nitrosopumilales</taxon>
        <taxon>Nitrosopumilaceae</taxon>
        <taxon>Nitrosopumilus</taxon>
    </lineage>
</organism>
<name>A0A7D5R5U8_9ARCH</name>
<gene>
    <name evidence="8" type="ORF">C5F50_04495</name>
</gene>
<evidence type="ECO:0000259" key="7">
    <source>
        <dbReference type="Pfam" id="PF00535"/>
    </source>
</evidence>
<dbReference type="GO" id="GO:0005886">
    <property type="term" value="C:plasma membrane"/>
    <property type="evidence" value="ECO:0007669"/>
    <property type="project" value="UniProtKB-SubCell"/>
</dbReference>
<reference evidence="8 9" key="1">
    <citation type="submission" date="2018-02" db="EMBL/GenBank/DDBJ databases">
        <title>Complete genome of Nitrosopumilus ureaphilus PS0.</title>
        <authorList>
            <person name="Qin W."/>
            <person name="Zheng Y."/>
            <person name="Stahl D.A."/>
        </authorList>
    </citation>
    <scope>NUCLEOTIDE SEQUENCE [LARGE SCALE GENOMIC DNA]</scope>
    <source>
        <strain evidence="8 9">PS0</strain>
    </source>
</reference>
<keyword evidence="6" id="KW-0812">Transmembrane</keyword>
<dbReference type="SUPFAM" id="SSF53448">
    <property type="entry name" value="Nucleotide-diphospho-sugar transferases"/>
    <property type="match status" value="1"/>
</dbReference>
<keyword evidence="6" id="KW-1133">Transmembrane helix</keyword>
<feature type="domain" description="Glycosyltransferase 2-like" evidence="7">
    <location>
        <begin position="54"/>
        <end position="226"/>
    </location>
</feature>
<dbReference type="GO" id="GO:0016757">
    <property type="term" value="F:glycosyltransferase activity"/>
    <property type="evidence" value="ECO:0007669"/>
    <property type="project" value="UniProtKB-KW"/>
</dbReference>
<dbReference type="PANTHER" id="PTHR43646:SF2">
    <property type="entry name" value="GLYCOSYLTRANSFERASE 2-LIKE DOMAIN-CONTAINING PROTEIN"/>
    <property type="match status" value="1"/>
</dbReference>
<dbReference type="EMBL" id="CP026995">
    <property type="protein sequence ID" value="QLH06417.1"/>
    <property type="molecule type" value="Genomic_DNA"/>
</dbReference>
<keyword evidence="5 6" id="KW-0472">Membrane</keyword>
<dbReference type="Pfam" id="PF00535">
    <property type="entry name" value="Glycos_transf_2"/>
    <property type="match status" value="1"/>
</dbReference>
<keyword evidence="2" id="KW-1003">Cell membrane</keyword>
<feature type="transmembrane region" description="Helical" evidence="6">
    <location>
        <begin position="325"/>
        <end position="343"/>
    </location>
</feature>
<dbReference type="Gene3D" id="3.90.550.10">
    <property type="entry name" value="Spore Coat Polysaccharide Biosynthesis Protein SpsA, Chain A"/>
    <property type="match status" value="1"/>
</dbReference>
<protein>
    <submittedName>
        <fullName evidence="8">Glycosyl transferase</fullName>
    </submittedName>
</protein>
<dbReference type="OrthoDB" id="46222at2157"/>
<proteinExistence type="predicted"/>
<comment type="subcellular location">
    <subcellularLocation>
        <location evidence="1">Cell membrane</location>
    </subcellularLocation>
</comment>
<dbReference type="AlphaFoldDB" id="A0A7D5R5U8"/>
<feature type="transmembrane region" description="Helical" evidence="6">
    <location>
        <begin position="7"/>
        <end position="27"/>
    </location>
</feature>
<dbReference type="GeneID" id="56067303"/>
<feature type="transmembrane region" description="Helical" evidence="6">
    <location>
        <begin position="355"/>
        <end position="375"/>
    </location>
</feature>
<dbReference type="KEGG" id="nue:C5F50_04495"/>
<evidence type="ECO:0000313" key="9">
    <source>
        <dbReference type="Proteomes" id="UP000509478"/>
    </source>
</evidence>
<keyword evidence="3" id="KW-0328">Glycosyltransferase</keyword>
<evidence type="ECO:0000256" key="4">
    <source>
        <dbReference type="ARBA" id="ARBA00022679"/>
    </source>
</evidence>
<evidence type="ECO:0000313" key="8">
    <source>
        <dbReference type="EMBL" id="QLH06417.1"/>
    </source>
</evidence>
<dbReference type="PANTHER" id="PTHR43646">
    <property type="entry name" value="GLYCOSYLTRANSFERASE"/>
    <property type="match status" value="1"/>
</dbReference>
<evidence type="ECO:0000256" key="5">
    <source>
        <dbReference type="ARBA" id="ARBA00023136"/>
    </source>
</evidence>
<feature type="transmembrane region" description="Helical" evidence="6">
    <location>
        <begin position="291"/>
        <end position="313"/>
    </location>
</feature>
<dbReference type="CDD" id="cd00761">
    <property type="entry name" value="Glyco_tranf_GTA_type"/>
    <property type="match status" value="1"/>
</dbReference>
<dbReference type="RefSeq" id="WP_179372495.1">
    <property type="nucleotide sequence ID" value="NZ_CP026995.1"/>
</dbReference>
<keyword evidence="4 8" id="KW-0808">Transferase</keyword>
<evidence type="ECO:0000256" key="1">
    <source>
        <dbReference type="ARBA" id="ARBA00004236"/>
    </source>
</evidence>
<evidence type="ECO:0000256" key="3">
    <source>
        <dbReference type="ARBA" id="ARBA00022676"/>
    </source>
</evidence>
<dbReference type="InterPro" id="IPR001173">
    <property type="entry name" value="Glyco_trans_2-like"/>
</dbReference>